<dbReference type="PANTHER" id="PTHR34585">
    <property type="match status" value="1"/>
</dbReference>
<protein>
    <submittedName>
        <fullName evidence="2">Helix-turn-helix domain-containing protein</fullName>
    </submittedName>
</protein>
<dbReference type="EMBL" id="JBHSGN010000148">
    <property type="protein sequence ID" value="MFC4676645.1"/>
    <property type="molecule type" value="Genomic_DNA"/>
</dbReference>
<dbReference type="Pfam" id="PF12728">
    <property type="entry name" value="HTH_17"/>
    <property type="match status" value="1"/>
</dbReference>
<feature type="domain" description="Helix-turn-helix" evidence="1">
    <location>
        <begin position="43"/>
        <end position="92"/>
    </location>
</feature>
<dbReference type="SUPFAM" id="SSF46955">
    <property type="entry name" value="Putative DNA-binding domain"/>
    <property type="match status" value="1"/>
</dbReference>
<organism evidence="2 3">
    <name type="scientific">Dysgonomonas termitidis</name>
    <dbReference type="NCBI Taxonomy" id="1516126"/>
    <lineage>
        <taxon>Bacteria</taxon>
        <taxon>Pseudomonadati</taxon>
        <taxon>Bacteroidota</taxon>
        <taxon>Bacteroidia</taxon>
        <taxon>Bacteroidales</taxon>
        <taxon>Dysgonomonadaceae</taxon>
        <taxon>Dysgonomonas</taxon>
    </lineage>
</organism>
<evidence type="ECO:0000313" key="3">
    <source>
        <dbReference type="Proteomes" id="UP001596023"/>
    </source>
</evidence>
<name>A0ABV9L297_9BACT</name>
<keyword evidence="3" id="KW-1185">Reference proteome</keyword>
<comment type="caution">
    <text evidence="2">The sequence shown here is derived from an EMBL/GenBank/DDBJ whole genome shotgun (WGS) entry which is preliminary data.</text>
</comment>
<evidence type="ECO:0000259" key="1">
    <source>
        <dbReference type="Pfam" id="PF12728"/>
    </source>
</evidence>
<reference evidence="3" key="1">
    <citation type="journal article" date="2019" name="Int. J. Syst. Evol. Microbiol.">
        <title>The Global Catalogue of Microorganisms (GCM) 10K type strain sequencing project: providing services to taxonomists for standard genome sequencing and annotation.</title>
        <authorList>
            <consortium name="The Broad Institute Genomics Platform"/>
            <consortium name="The Broad Institute Genome Sequencing Center for Infectious Disease"/>
            <person name="Wu L."/>
            <person name="Ma J."/>
        </authorList>
    </citation>
    <scope>NUCLEOTIDE SEQUENCE [LARGE SCALE GENOMIC DNA]</scope>
    <source>
        <strain evidence="3">CCUG 66188</strain>
    </source>
</reference>
<gene>
    <name evidence="2" type="ORF">ACFO6W_23465</name>
</gene>
<dbReference type="InterPro" id="IPR041657">
    <property type="entry name" value="HTH_17"/>
</dbReference>
<evidence type="ECO:0000313" key="2">
    <source>
        <dbReference type="EMBL" id="MFC4676645.1"/>
    </source>
</evidence>
<sequence length="99" mass="11749">MSNEIITRENDRIKRFFGSLDRMLDKIESVLTGCKPTLNGERFLTDQEVSNRLKVSRRTLQDYRTTGKIPYIQLGGKVLYRESDIQKMLEENYREAFRQ</sequence>
<accession>A0ABV9L297</accession>
<proteinExistence type="predicted"/>
<dbReference type="RefSeq" id="WP_380001083.1">
    <property type="nucleotide sequence ID" value="NZ_JBHSGN010000148.1"/>
</dbReference>
<dbReference type="PANTHER" id="PTHR34585:SF22">
    <property type="entry name" value="HELIX-TURN-HELIX DOMAIN-CONTAINING PROTEIN"/>
    <property type="match status" value="1"/>
</dbReference>
<dbReference type="InterPro" id="IPR009061">
    <property type="entry name" value="DNA-bd_dom_put_sf"/>
</dbReference>
<dbReference type="Proteomes" id="UP001596023">
    <property type="component" value="Unassembled WGS sequence"/>
</dbReference>